<evidence type="ECO:0000256" key="5">
    <source>
        <dbReference type="ARBA" id="ARBA00023273"/>
    </source>
</evidence>
<proteinExistence type="predicted"/>
<dbReference type="PANTHER" id="PTHR15722:SF2">
    <property type="entry name" value="INTRAFLAGELLAR TRANSPORT PROTEIN 172 HOMOLOG"/>
    <property type="match status" value="1"/>
</dbReference>
<protein>
    <recommendedName>
        <fullName evidence="9">Intraflagellar transport protein 172</fullName>
    </recommendedName>
</protein>
<dbReference type="Gene3D" id="1.25.40.470">
    <property type="match status" value="1"/>
</dbReference>
<feature type="region of interest" description="Disordered" evidence="6">
    <location>
        <begin position="412"/>
        <end position="432"/>
    </location>
</feature>
<keyword evidence="2" id="KW-0853">WD repeat</keyword>
<organism evidence="7 8">
    <name type="scientific">Parnassius mnemosyne</name>
    <name type="common">clouded apollo</name>
    <dbReference type="NCBI Taxonomy" id="213953"/>
    <lineage>
        <taxon>Eukaryota</taxon>
        <taxon>Metazoa</taxon>
        <taxon>Ecdysozoa</taxon>
        <taxon>Arthropoda</taxon>
        <taxon>Hexapoda</taxon>
        <taxon>Insecta</taxon>
        <taxon>Pterygota</taxon>
        <taxon>Neoptera</taxon>
        <taxon>Endopterygota</taxon>
        <taxon>Lepidoptera</taxon>
        <taxon>Glossata</taxon>
        <taxon>Ditrysia</taxon>
        <taxon>Papilionoidea</taxon>
        <taxon>Papilionidae</taxon>
        <taxon>Parnassiinae</taxon>
        <taxon>Parnassini</taxon>
        <taxon>Parnassius</taxon>
        <taxon>Driopa</taxon>
    </lineage>
</organism>
<name>A0AAV1KWP3_9NEOP</name>
<dbReference type="EMBL" id="CAVLGL010000080">
    <property type="protein sequence ID" value="CAK1586269.1"/>
    <property type="molecule type" value="Genomic_DNA"/>
</dbReference>
<comment type="subcellular location">
    <subcellularLocation>
        <location evidence="1">Cell projection</location>
        <location evidence="1">Cilium</location>
    </subcellularLocation>
</comment>
<comment type="caution">
    <text evidence="7">The sequence shown here is derived from an EMBL/GenBank/DDBJ whole genome shotgun (WGS) entry which is preliminary data.</text>
</comment>
<evidence type="ECO:0000256" key="6">
    <source>
        <dbReference type="SAM" id="MobiDB-lite"/>
    </source>
</evidence>
<keyword evidence="8" id="KW-1185">Reference proteome</keyword>
<dbReference type="GO" id="GO:0005930">
    <property type="term" value="C:axoneme"/>
    <property type="evidence" value="ECO:0007669"/>
    <property type="project" value="TreeGrafter"/>
</dbReference>
<evidence type="ECO:0000256" key="4">
    <source>
        <dbReference type="ARBA" id="ARBA00023069"/>
    </source>
</evidence>
<dbReference type="Proteomes" id="UP001314205">
    <property type="component" value="Unassembled WGS sequence"/>
</dbReference>
<accession>A0AAV1KWP3</accession>
<evidence type="ECO:0000256" key="2">
    <source>
        <dbReference type="ARBA" id="ARBA00022574"/>
    </source>
</evidence>
<dbReference type="PANTHER" id="PTHR15722">
    <property type="entry name" value="IFT140/172-RELATED"/>
    <property type="match status" value="1"/>
</dbReference>
<evidence type="ECO:0000256" key="1">
    <source>
        <dbReference type="ARBA" id="ARBA00004138"/>
    </source>
</evidence>
<evidence type="ECO:0008006" key="9">
    <source>
        <dbReference type="Google" id="ProtNLM"/>
    </source>
</evidence>
<evidence type="ECO:0000313" key="7">
    <source>
        <dbReference type="EMBL" id="CAK1586269.1"/>
    </source>
</evidence>
<sequence>MADRCVKAYNDAGRIADGLRLAASHLTEEETREIYLPLAQKLREDGQLRKAEQIYIGLGEPDEAISMYKEASQYESMLRLVAAHRSSLLEATRRHVAQALHASGDLRAAETYYIQAGDWKSAIQMYKSCGQWESAERVARAHAPAAVQQQLALQWAASLPPPAAARLLAARGLAAIGARWALQAGRWEIASELSDLGGGVSRREVAQHEAAALADEQPERAEAAFLRAGAADHAVRMWLTREQHARALALAEQHAPHMVEEVLVEGARAAAERGDLVQFETLMIRANRPNDVVQHYKELEMWEDAARVSREYLPDSAEPVPPAVPPLLQRAADHADRGEWWEAVQLLLGASSAGAAGGAIRLAERAALRAARLARDHLQGSRRRAAADMLADRFNAIGQSEVGEQLRAALTEADDDNAPGTSTSEYEEEAARLGVREVGAEVEAEAEAGAGSGSSALERLARGGHWQRCLAHAARAAPHYALRYAAHLFKTHPRTEGIDIESEDVPEALSLTLDALRQYLVSDSDATVQNSDAALARAVCSELLVRVSTAPRALQALKDAAAVMIAAGADDRSLQAITLLMGLHVPQIAPKVARALPRYTDIIVADVAFFSAGSAVRAEGAGGAREAFVLLNHCLDLAEAADDDAAHTLDYTDFECTDWPHNPLLLESACVRGPPLDELREWVLSVSMDQAVEQSLPLDKRGMYAASVSGDEPCCVITGHPLGSRLVTFSNGRCANREWWSRLSQAAKARAGGAAATLQQHLTAWCGVPDTALL</sequence>
<keyword evidence="5" id="KW-0966">Cell projection</keyword>
<evidence type="ECO:0000256" key="3">
    <source>
        <dbReference type="ARBA" id="ARBA00022737"/>
    </source>
</evidence>
<dbReference type="GO" id="GO:0042073">
    <property type="term" value="P:intraciliary transport"/>
    <property type="evidence" value="ECO:0007669"/>
    <property type="project" value="TreeGrafter"/>
</dbReference>
<reference evidence="7 8" key="1">
    <citation type="submission" date="2023-11" db="EMBL/GenBank/DDBJ databases">
        <authorList>
            <person name="Hedman E."/>
            <person name="Englund M."/>
            <person name="Stromberg M."/>
            <person name="Nyberg Akerstrom W."/>
            <person name="Nylinder S."/>
            <person name="Jareborg N."/>
            <person name="Kallberg Y."/>
            <person name="Kronander E."/>
        </authorList>
    </citation>
    <scope>NUCLEOTIDE SEQUENCE [LARGE SCALE GENOMIC DNA]</scope>
</reference>
<evidence type="ECO:0000313" key="8">
    <source>
        <dbReference type="Proteomes" id="UP001314205"/>
    </source>
</evidence>
<keyword evidence="4" id="KW-0969">Cilium</keyword>
<keyword evidence="3" id="KW-0677">Repeat</keyword>
<dbReference type="AlphaFoldDB" id="A0AAV1KWP3"/>
<gene>
    <name evidence="7" type="ORF">PARMNEM_LOCUS7247</name>
</gene>
<dbReference type="GO" id="GO:0036064">
    <property type="term" value="C:ciliary basal body"/>
    <property type="evidence" value="ECO:0007669"/>
    <property type="project" value="TreeGrafter"/>
</dbReference>